<dbReference type="HOGENOM" id="CLU_033536_0_0_7"/>
<evidence type="ECO:0000256" key="3">
    <source>
        <dbReference type="ARBA" id="ARBA00022679"/>
    </source>
</evidence>
<proteinExistence type="predicted"/>
<keyword evidence="5" id="KW-0448">Lipopolysaccharide biosynthesis</keyword>
<dbReference type="eggNOG" id="COG0463">
    <property type="taxonomic scope" value="Bacteria"/>
</dbReference>
<dbReference type="PANTHER" id="PTHR48090">
    <property type="entry name" value="UNDECAPRENYL-PHOSPHATE 4-DEOXY-4-FORMAMIDO-L-ARABINOSE TRANSFERASE-RELATED"/>
    <property type="match status" value="1"/>
</dbReference>
<evidence type="ECO:0000313" key="11">
    <source>
        <dbReference type="Proteomes" id="UP000004662"/>
    </source>
</evidence>
<evidence type="ECO:0000259" key="9">
    <source>
        <dbReference type="Pfam" id="PF00535"/>
    </source>
</evidence>
<evidence type="ECO:0000256" key="4">
    <source>
        <dbReference type="ARBA" id="ARBA00022692"/>
    </source>
</evidence>
<evidence type="ECO:0000256" key="8">
    <source>
        <dbReference type="SAM" id="Phobius"/>
    </source>
</evidence>
<keyword evidence="6 8" id="KW-1133">Transmembrane helix</keyword>
<protein>
    <submittedName>
        <fullName evidence="10">Glycosyl transferase family 2</fullName>
    </submittedName>
</protein>
<sequence length="322" mass="35921">MPDMLSIIIPLYNEQDNIGPLAEKLDAVLPSLGNPFEIILVNDGSTDDTRARLDALAAGNDRVRVVHLRRNFGQTAAMMAGIDLARGDILIPMDGDLQNDPADIPRLLAKLDEGFDVVSGWRKDRKDNPIKRNFPSKVANGLISAISGVRLHDYGCSLKAYRRAIIKGVKLYGEMHRFIPIHAAWQGARVTEVGVTHHPRIHGQSKYGIERTIKVILDLMTVKFLDKYAQKPMYLFGGFGLASLLVSAFFFVFMLYCKFVLGKSFIETPLPLAVVMFLLIGIMAIFMGLIAEILMRTYHESQDKPTYIVDCTRNCKEPKSGP</sequence>
<feature type="transmembrane region" description="Helical" evidence="8">
    <location>
        <begin position="233"/>
        <end position="256"/>
    </location>
</feature>
<keyword evidence="3 10" id="KW-0808">Transferase</keyword>
<keyword evidence="1" id="KW-1003">Cell membrane</keyword>
<evidence type="ECO:0000256" key="1">
    <source>
        <dbReference type="ARBA" id="ARBA00022475"/>
    </source>
</evidence>
<evidence type="ECO:0000256" key="7">
    <source>
        <dbReference type="ARBA" id="ARBA00023136"/>
    </source>
</evidence>
<keyword evidence="7 8" id="KW-0472">Membrane</keyword>
<evidence type="ECO:0000256" key="5">
    <source>
        <dbReference type="ARBA" id="ARBA00022985"/>
    </source>
</evidence>
<keyword evidence="2" id="KW-0328">Glycosyltransferase</keyword>
<dbReference type="GO" id="GO:0099621">
    <property type="term" value="F:undecaprenyl-phosphate 4-deoxy-4-formamido-L-arabinose transferase activity"/>
    <property type="evidence" value="ECO:0007669"/>
    <property type="project" value="TreeGrafter"/>
</dbReference>
<dbReference type="GO" id="GO:0009103">
    <property type="term" value="P:lipopolysaccharide biosynthetic process"/>
    <property type="evidence" value="ECO:0007669"/>
    <property type="project" value="UniProtKB-KW"/>
</dbReference>
<keyword evidence="4 8" id="KW-0812">Transmembrane</keyword>
<keyword evidence="11" id="KW-1185">Reference proteome</keyword>
<dbReference type="GO" id="GO:0005886">
    <property type="term" value="C:plasma membrane"/>
    <property type="evidence" value="ECO:0007669"/>
    <property type="project" value="TreeGrafter"/>
</dbReference>
<dbReference type="STRING" id="694327.DFW101_2100"/>
<dbReference type="Pfam" id="PF00535">
    <property type="entry name" value="Glycos_transf_2"/>
    <property type="match status" value="1"/>
</dbReference>
<organism evidence="10 11">
    <name type="scientific">Solidesulfovibrio carbinoliphilus subsp. oakridgensis</name>
    <dbReference type="NCBI Taxonomy" id="694327"/>
    <lineage>
        <taxon>Bacteria</taxon>
        <taxon>Pseudomonadati</taxon>
        <taxon>Thermodesulfobacteriota</taxon>
        <taxon>Desulfovibrionia</taxon>
        <taxon>Desulfovibrionales</taxon>
        <taxon>Desulfovibrionaceae</taxon>
        <taxon>Solidesulfovibrio</taxon>
    </lineage>
</organism>
<name>G7Q892_9BACT</name>
<evidence type="ECO:0000256" key="6">
    <source>
        <dbReference type="ARBA" id="ARBA00022989"/>
    </source>
</evidence>
<dbReference type="RefSeq" id="WP_009181489.1">
    <property type="nucleotide sequence ID" value="NZ_CM001368.1"/>
</dbReference>
<dbReference type="EMBL" id="CM001368">
    <property type="protein sequence ID" value="EHJ48106.1"/>
    <property type="molecule type" value="Genomic_DNA"/>
</dbReference>
<accession>G7Q892</accession>
<dbReference type="CDD" id="cd04187">
    <property type="entry name" value="DPM1_like_bac"/>
    <property type="match status" value="1"/>
</dbReference>
<dbReference type="InterPro" id="IPR029044">
    <property type="entry name" value="Nucleotide-diphossugar_trans"/>
</dbReference>
<evidence type="ECO:0000256" key="2">
    <source>
        <dbReference type="ARBA" id="ARBA00022676"/>
    </source>
</evidence>
<evidence type="ECO:0000313" key="10">
    <source>
        <dbReference type="EMBL" id="EHJ48106.1"/>
    </source>
</evidence>
<feature type="domain" description="Glycosyltransferase 2-like" evidence="9">
    <location>
        <begin position="6"/>
        <end position="167"/>
    </location>
</feature>
<gene>
    <name evidence="10" type="ORF">DFW101_2100</name>
</gene>
<dbReference type="PANTHER" id="PTHR48090:SF3">
    <property type="entry name" value="UNDECAPRENYL-PHOSPHATE 4-DEOXY-4-FORMAMIDO-L-ARABINOSE TRANSFERASE"/>
    <property type="match status" value="1"/>
</dbReference>
<dbReference type="SUPFAM" id="SSF53448">
    <property type="entry name" value="Nucleotide-diphospho-sugar transferases"/>
    <property type="match status" value="1"/>
</dbReference>
<dbReference type="InterPro" id="IPR001173">
    <property type="entry name" value="Glyco_trans_2-like"/>
</dbReference>
<dbReference type="Proteomes" id="UP000004662">
    <property type="component" value="Chromosome"/>
</dbReference>
<feature type="transmembrane region" description="Helical" evidence="8">
    <location>
        <begin position="268"/>
        <end position="294"/>
    </location>
</feature>
<dbReference type="AlphaFoldDB" id="G7Q892"/>
<reference evidence="11" key="1">
    <citation type="journal article" date="2015" name="Genome Announc.">
        <title>High-Quality Draft Genome Sequence of Desulfovibrio carbinoliphilus FW-101-2B, an Organic Acid-Oxidizing Sulfate-Reducing Bacterium Isolated from Uranium(VI)-Contaminated Groundwater.</title>
        <authorList>
            <person name="Ramsay B.D."/>
            <person name="Hwang C."/>
            <person name="Woo H.L."/>
            <person name="Carroll S.L."/>
            <person name="Lucas S."/>
            <person name="Han J."/>
            <person name="Lapidus A.L."/>
            <person name="Cheng J.F."/>
            <person name="Goodwin L.A."/>
            <person name="Pitluck S."/>
            <person name="Peters L."/>
            <person name="Chertkov O."/>
            <person name="Held B."/>
            <person name="Detter J.C."/>
            <person name="Han C.S."/>
            <person name="Tapia R."/>
            <person name="Land M.L."/>
            <person name="Hauser L.J."/>
            <person name="Kyrpides N.C."/>
            <person name="Ivanova N.N."/>
            <person name="Mikhailova N."/>
            <person name="Pagani I."/>
            <person name="Woyke T."/>
            <person name="Arkin A.P."/>
            <person name="Dehal P."/>
            <person name="Chivian D."/>
            <person name="Criddle C.S."/>
            <person name="Wu W."/>
            <person name="Chakraborty R."/>
            <person name="Hazen T.C."/>
            <person name="Fields M.W."/>
        </authorList>
    </citation>
    <scope>NUCLEOTIDE SEQUENCE [LARGE SCALE GENOMIC DNA]</scope>
    <source>
        <strain evidence="11">FW-101-2B</strain>
    </source>
</reference>
<dbReference type="Gene3D" id="3.90.550.10">
    <property type="entry name" value="Spore Coat Polysaccharide Biosynthesis Protein SpsA, Chain A"/>
    <property type="match status" value="1"/>
</dbReference>
<dbReference type="OrthoDB" id="9802649at2"/>
<dbReference type="InterPro" id="IPR050256">
    <property type="entry name" value="Glycosyltransferase_2"/>
</dbReference>